<dbReference type="EMBL" id="JACCCO010000001">
    <property type="protein sequence ID" value="NYF39690.1"/>
    <property type="molecule type" value="Genomic_DNA"/>
</dbReference>
<name>A0A852UUQ3_9ACTN</name>
<organism evidence="1 2">
    <name type="scientific">Streptosporangium sandarakinum</name>
    <dbReference type="NCBI Taxonomy" id="1260955"/>
    <lineage>
        <taxon>Bacteria</taxon>
        <taxon>Bacillati</taxon>
        <taxon>Actinomycetota</taxon>
        <taxon>Actinomycetes</taxon>
        <taxon>Streptosporangiales</taxon>
        <taxon>Streptosporangiaceae</taxon>
        <taxon>Streptosporangium</taxon>
    </lineage>
</organism>
<evidence type="ECO:0000313" key="1">
    <source>
        <dbReference type="EMBL" id="NYF39690.1"/>
    </source>
</evidence>
<dbReference type="RefSeq" id="WP_179819313.1">
    <property type="nucleotide sequence ID" value="NZ_JACCCO010000001.1"/>
</dbReference>
<dbReference type="Proteomes" id="UP000576393">
    <property type="component" value="Unassembled WGS sequence"/>
</dbReference>
<proteinExistence type="predicted"/>
<sequence length="146" mass="16154">MAALVVLVMGGILVWRLGDRFGADAESVKSCTERGGVKHTDAGHDGYAWTRDFVCANRSETPLYLTVDGTERIGTLETRRSWFVCWELGRVQGGEATVWYYTQGDRTEAGGERWEGWGFAGAEHVDVSAHPPPNMPRCRFDSASPE</sequence>
<dbReference type="AlphaFoldDB" id="A0A852UUQ3"/>
<protein>
    <submittedName>
        <fullName evidence="1">Uncharacterized protein</fullName>
    </submittedName>
</protein>
<keyword evidence="2" id="KW-1185">Reference proteome</keyword>
<accession>A0A852UUQ3</accession>
<gene>
    <name evidence="1" type="ORF">HDA43_001849</name>
</gene>
<reference evidence="1 2" key="1">
    <citation type="submission" date="2020-07" db="EMBL/GenBank/DDBJ databases">
        <title>Sequencing the genomes of 1000 actinobacteria strains.</title>
        <authorList>
            <person name="Klenk H.-P."/>
        </authorList>
    </citation>
    <scope>NUCLEOTIDE SEQUENCE [LARGE SCALE GENOMIC DNA]</scope>
    <source>
        <strain evidence="1 2">DSM 45763</strain>
    </source>
</reference>
<comment type="caution">
    <text evidence="1">The sequence shown here is derived from an EMBL/GenBank/DDBJ whole genome shotgun (WGS) entry which is preliminary data.</text>
</comment>
<evidence type="ECO:0000313" key="2">
    <source>
        <dbReference type="Proteomes" id="UP000576393"/>
    </source>
</evidence>